<proteinExistence type="predicted"/>
<keyword evidence="2" id="KW-1185">Reference proteome</keyword>
<evidence type="ECO:0000313" key="1">
    <source>
        <dbReference type="EMBL" id="EKF22986.1"/>
    </source>
</evidence>
<accession>K5BFA4</accession>
<name>K5BFA4_MYCHD</name>
<sequence length="65" mass="6970">MYRLTDNHGNVWQASDIDEAWNAAEEIVTNSGIWGGGFDIEGTKVLAYDSKGVAHTVGTCVVIDA</sequence>
<comment type="caution">
    <text evidence="1">The sequence shown here is derived from an EMBL/GenBank/DDBJ whole genome shotgun (WGS) entry which is preliminary data.</text>
</comment>
<protein>
    <submittedName>
        <fullName evidence="1">Uncharacterized protein</fullName>
    </submittedName>
</protein>
<dbReference type="RefSeq" id="WP_005628903.1">
    <property type="nucleotide sequence ID" value="NZ_AMRA01000085.1"/>
</dbReference>
<dbReference type="AlphaFoldDB" id="K5BFA4"/>
<reference evidence="1 2" key="1">
    <citation type="journal article" date="2012" name="J. Bacteriol.">
        <title>Genome sequence of Mycobacterium hassiacum DSM 44199, a rare source of heat-stable mycobacterial proteins.</title>
        <authorList>
            <person name="Tiago I."/>
            <person name="Maranha A."/>
            <person name="Mendes V."/>
            <person name="Alarico S."/>
            <person name="Moynihan P.J."/>
            <person name="Clarke A.J."/>
            <person name="Macedo-Ribeiro S."/>
            <person name="Pereira P.J."/>
            <person name="Empadinhas N."/>
        </authorList>
    </citation>
    <scope>NUCLEOTIDE SEQUENCE [LARGE SCALE GENOMIC DNA]</scope>
    <source>
        <strain evidence="2">DSM 44199 / CIP 105218 / JCM 12690 / 3849</strain>
    </source>
</reference>
<dbReference type="PATRIC" id="fig|1122247.3.peg.2866"/>
<dbReference type="Proteomes" id="UP000006265">
    <property type="component" value="Unassembled WGS sequence"/>
</dbReference>
<organism evidence="1 2">
    <name type="scientific">Mycolicibacterium hassiacum (strain DSM 44199 / CIP 105218 / JCM 12690 / 3849)</name>
    <name type="common">Mycobacterium hassiacum</name>
    <dbReference type="NCBI Taxonomy" id="1122247"/>
    <lineage>
        <taxon>Bacteria</taxon>
        <taxon>Bacillati</taxon>
        <taxon>Actinomycetota</taxon>
        <taxon>Actinomycetes</taxon>
        <taxon>Mycobacteriales</taxon>
        <taxon>Mycobacteriaceae</taxon>
        <taxon>Mycolicibacterium</taxon>
    </lineage>
</organism>
<dbReference type="STRING" id="1122247.GCA_000379865_01616"/>
<gene>
    <name evidence="1" type="ORF">C731_2989</name>
</gene>
<evidence type="ECO:0000313" key="2">
    <source>
        <dbReference type="Proteomes" id="UP000006265"/>
    </source>
</evidence>
<dbReference type="EMBL" id="AMRA01000085">
    <property type="protein sequence ID" value="EKF22986.1"/>
    <property type="molecule type" value="Genomic_DNA"/>
</dbReference>